<name>A0A6J4TYV0_9BACT</name>
<dbReference type="EMBL" id="CADCWE010000087">
    <property type="protein sequence ID" value="CAA9536101.1"/>
    <property type="molecule type" value="Genomic_DNA"/>
</dbReference>
<organism evidence="3">
    <name type="scientific">uncultured Thermomicrobiales bacterium</name>
    <dbReference type="NCBI Taxonomy" id="1645740"/>
    <lineage>
        <taxon>Bacteria</taxon>
        <taxon>Pseudomonadati</taxon>
        <taxon>Thermomicrobiota</taxon>
        <taxon>Thermomicrobia</taxon>
        <taxon>Thermomicrobiales</taxon>
        <taxon>environmental samples</taxon>
    </lineage>
</organism>
<sequence>MAPATRRRAAPDRTGTGSGILRPEHEERTSGIAAIGTDRTAGPGSAESDDQMTETAALPVRLVVTGDPTVDWMVIAPTGTHPSNLHASYQWESGNAAQIGVQAGGAALLRSTIEAACAVALPDGAVTVDGVVVPPEALADPRNGDVTRGYQVWQQYPARTGAREPVWRLYEFLGRQPAVAAGSWPAVTGRIDCVVLDDANLGFRNTLDAWSFLGATDDASAPGHVLYKLANPFGAGPLWQTLAAHYADRLTVYCAVGDLRKEHAPVGQPLAWERTAQEVERAVRDRPDLAAAARVIVSLGMSGAVVVPRDGPATLVYDALHQEGDWERLRPGAPLGLGTCLVAALAVGCARDGAAPDWHAAVRGGLWAARVLHDQGHVVGTERATGLRFPEVAVARAIADGAPDDAFQTAAVPADDGWRLFAIAAADDELRVATRIALEGDEEAVRGLPVERMGAWASVDRTEIESVRSVRNIVTEYLAQARKTRPLNLAVFGPPGAGKSFAIKQMAKEWSAGGIPIATLEFNLSQFGGEADLAAALQRVRDAAVEQTLPLVFWDEFDSTTEGRELGWLVRFLAPMQDGSFVEDGVTRPIGPAIFVFAGGTHATMASFKARAIEFRGAKATDFVSRLRGFVDVLGPNPAGPDDRTYVLRRALLLRALLRGRAPRMFTGGRLHIDPGVLRALLGVPAYLHGSRSMESVIDMSALAGSLRYERSALPAPHQLDLHVDAAAFLELVRREPDR</sequence>
<dbReference type="SUPFAM" id="SSF52540">
    <property type="entry name" value="P-loop containing nucleoside triphosphate hydrolases"/>
    <property type="match status" value="1"/>
</dbReference>
<evidence type="ECO:0000256" key="1">
    <source>
        <dbReference type="SAM" id="MobiDB-lite"/>
    </source>
</evidence>
<dbReference type="InterPro" id="IPR003593">
    <property type="entry name" value="AAA+_ATPase"/>
</dbReference>
<dbReference type="Pfam" id="PF00004">
    <property type="entry name" value="AAA"/>
    <property type="match status" value="1"/>
</dbReference>
<accession>A0A6J4TYV0</accession>
<dbReference type="Gene3D" id="3.40.50.300">
    <property type="entry name" value="P-loop containing nucleotide triphosphate hydrolases"/>
    <property type="match status" value="1"/>
</dbReference>
<feature type="region of interest" description="Disordered" evidence="1">
    <location>
        <begin position="1"/>
        <end position="53"/>
    </location>
</feature>
<evidence type="ECO:0000259" key="2">
    <source>
        <dbReference type="SMART" id="SM00382"/>
    </source>
</evidence>
<proteinExistence type="predicted"/>
<dbReference type="GO" id="GO:0016887">
    <property type="term" value="F:ATP hydrolysis activity"/>
    <property type="evidence" value="ECO:0007669"/>
    <property type="project" value="InterPro"/>
</dbReference>
<reference evidence="3" key="1">
    <citation type="submission" date="2020-02" db="EMBL/GenBank/DDBJ databases">
        <authorList>
            <person name="Meier V. D."/>
        </authorList>
    </citation>
    <scope>NUCLEOTIDE SEQUENCE</scope>
    <source>
        <strain evidence="3">AVDCRST_MAG73</strain>
    </source>
</reference>
<gene>
    <name evidence="3" type="ORF">AVDCRST_MAG73-1464</name>
</gene>
<evidence type="ECO:0000313" key="3">
    <source>
        <dbReference type="EMBL" id="CAA9536101.1"/>
    </source>
</evidence>
<dbReference type="InterPro" id="IPR027417">
    <property type="entry name" value="P-loop_NTPase"/>
</dbReference>
<dbReference type="InterPro" id="IPR003959">
    <property type="entry name" value="ATPase_AAA_core"/>
</dbReference>
<protein>
    <recommendedName>
        <fullName evidence="2">AAA+ ATPase domain-containing protein</fullName>
    </recommendedName>
</protein>
<dbReference type="SMART" id="SM00382">
    <property type="entry name" value="AAA"/>
    <property type="match status" value="1"/>
</dbReference>
<dbReference type="GO" id="GO:0005524">
    <property type="term" value="F:ATP binding"/>
    <property type="evidence" value="ECO:0007669"/>
    <property type="project" value="InterPro"/>
</dbReference>
<dbReference type="AlphaFoldDB" id="A0A6J4TYV0"/>
<feature type="domain" description="AAA+ ATPase" evidence="2">
    <location>
        <begin position="485"/>
        <end position="601"/>
    </location>
</feature>